<dbReference type="NCBIfam" id="TIGR00678">
    <property type="entry name" value="holB"/>
    <property type="match status" value="1"/>
</dbReference>
<dbReference type="InterPro" id="IPR027417">
    <property type="entry name" value="P-loop_NTPase"/>
</dbReference>
<organism evidence="2 3">
    <name type="scientific">Candidatus Electronema aureum</name>
    <dbReference type="NCBI Taxonomy" id="2005002"/>
    <lineage>
        <taxon>Bacteria</taxon>
        <taxon>Pseudomonadati</taxon>
        <taxon>Thermodesulfobacteriota</taxon>
        <taxon>Desulfobulbia</taxon>
        <taxon>Desulfobulbales</taxon>
        <taxon>Desulfobulbaceae</taxon>
        <taxon>Candidatus Electronema</taxon>
    </lineage>
</organism>
<dbReference type="CDD" id="cd00009">
    <property type="entry name" value="AAA"/>
    <property type="match status" value="1"/>
</dbReference>
<dbReference type="InterPro" id="IPR003593">
    <property type="entry name" value="AAA+_ATPase"/>
</dbReference>
<dbReference type="GO" id="GO:0003887">
    <property type="term" value="F:DNA-directed DNA polymerase activity"/>
    <property type="evidence" value="ECO:0007669"/>
    <property type="project" value="UniProtKB-EC"/>
</dbReference>
<dbReference type="EC" id="2.7.7.7" evidence="2"/>
<dbReference type="Proteomes" id="UP000316238">
    <property type="component" value="Unassembled WGS sequence"/>
</dbReference>
<dbReference type="PANTHER" id="PTHR11669">
    <property type="entry name" value="REPLICATION FACTOR C / DNA POLYMERASE III GAMMA-TAU SUBUNIT"/>
    <property type="match status" value="1"/>
</dbReference>
<dbReference type="InterPro" id="IPR001270">
    <property type="entry name" value="ClpA/B"/>
</dbReference>
<dbReference type="EMBL" id="NQJD01000028">
    <property type="protein sequence ID" value="TAA74389.1"/>
    <property type="molecule type" value="Genomic_DNA"/>
</dbReference>
<protein>
    <submittedName>
        <fullName evidence="2">DNA polymerase III, delta prime subunit</fullName>
        <ecNumber evidence="2">2.7.7.7</ecNumber>
    </submittedName>
</protein>
<dbReference type="AlphaFoldDB" id="A0A521G045"/>
<proteinExistence type="predicted"/>
<reference evidence="2" key="1">
    <citation type="submission" date="2017-07" db="EMBL/GenBank/DDBJ databases">
        <title>The cable genome - Insights into the physiology and evolution of filamentous bacteria capable of sulfide oxidation via long distance electron transfer.</title>
        <authorList>
            <person name="Thorup C."/>
            <person name="Bjerg J.T."/>
            <person name="Schreiber L."/>
            <person name="Nielsen L.P."/>
            <person name="Kjeldsen K.U."/>
            <person name="Boesen T."/>
            <person name="Boggild A."/>
            <person name="Meysman F."/>
            <person name="Geelhoed J."/>
            <person name="Schramm A."/>
        </authorList>
    </citation>
    <scope>NUCLEOTIDE SEQUENCE [LARGE SCALE GENOMIC DNA]</scope>
    <source>
        <strain evidence="2">GS</strain>
    </source>
</reference>
<name>A0A521G045_9BACT</name>
<evidence type="ECO:0000313" key="2">
    <source>
        <dbReference type="EMBL" id="TAA74389.1"/>
    </source>
</evidence>
<evidence type="ECO:0000313" key="3">
    <source>
        <dbReference type="Proteomes" id="UP000316238"/>
    </source>
</evidence>
<dbReference type="PANTHER" id="PTHR11669:SF8">
    <property type="entry name" value="DNA POLYMERASE III SUBUNIT DELTA"/>
    <property type="match status" value="1"/>
</dbReference>
<evidence type="ECO:0000259" key="1">
    <source>
        <dbReference type="SMART" id="SM00382"/>
    </source>
</evidence>
<dbReference type="Pfam" id="PF13177">
    <property type="entry name" value="DNA_pol3_delta2"/>
    <property type="match status" value="1"/>
</dbReference>
<keyword evidence="3" id="KW-1185">Reference proteome</keyword>
<keyword evidence="2" id="KW-0548">Nucleotidyltransferase</keyword>
<feature type="domain" description="AAA+ ATPase" evidence="1">
    <location>
        <begin position="25"/>
        <end position="167"/>
    </location>
</feature>
<dbReference type="InterPro" id="IPR050238">
    <property type="entry name" value="DNA_Rep/Repair_Clamp_Loader"/>
</dbReference>
<dbReference type="InterPro" id="IPR004622">
    <property type="entry name" value="DNA_pol_HolB"/>
</dbReference>
<keyword evidence="2" id="KW-0808">Transferase</keyword>
<dbReference type="SMART" id="SM00382">
    <property type="entry name" value="AAA"/>
    <property type="match status" value="1"/>
</dbReference>
<dbReference type="GO" id="GO:0006261">
    <property type="term" value="P:DNA-templated DNA replication"/>
    <property type="evidence" value="ECO:0007669"/>
    <property type="project" value="TreeGrafter"/>
</dbReference>
<accession>A0A521G045</accession>
<dbReference type="FunFam" id="3.40.50.300:FF:001255">
    <property type="entry name" value="DNA polymerase III subunit delta"/>
    <property type="match status" value="1"/>
</dbReference>
<gene>
    <name evidence="2" type="ORF">CDV28_12829</name>
</gene>
<dbReference type="SUPFAM" id="SSF52540">
    <property type="entry name" value="P-loop containing nucleoside triphosphate hydrolases"/>
    <property type="match status" value="1"/>
</dbReference>
<dbReference type="Gene3D" id="3.40.50.300">
    <property type="entry name" value="P-loop containing nucleotide triphosphate hydrolases"/>
    <property type="match status" value="1"/>
</dbReference>
<dbReference type="GO" id="GO:0008408">
    <property type="term" value="F:3'-5' exonuclease activity"/>
    <property type="evidence" value="ECO:0007669"/>
    <property type="project" value="InterPro"/>
</dbReference>
<comment type="caution">
    <text evidence="2">The sequence shown here is derived from an EMBL/GenBank/DDBJ whole genome shotgun (WGS) entry which is preliminary data.</text>
</comment>
<dbReference type="PRINTS" id="PR00300">
    <property type="entry name" value="CLPPROTEASEA"/>
</dbReference>
<sequence length="324" mass="35568">MPFSQIIGQPKALSLLRRVLTGGRMAHGYLFTGPEGVGKNTIARALAAKLLCQQKGAGQPCGYCPGCKKFIASNHPDFLQIKPDGAGIKINQIRELKKALSFPPFEQGMRIVLIDDAQTMGREAGNSLLKILEEPPPNNLLLLIVSDAEPMLNTIISRCQVIPFAPLTEEQAAQVIQQTHPQLSIEEVRTMAKLTGGCPGRTDALHSSEVLRLYKECLYALLNATPCSAVAVEQSLVLAKQLAELKDDLNLFFDLLSLFFKERQLSILSGKEPQENHTLAAREHWNLQQLSAMVNAVELARSDITKNCSRALVCEILLLELFCG</sequence>
<dbReference type="GO" id="GO:0005524">
    <property type="term" value="F:ATP binding"/>
    <property type="evidence" value="ECO:0007669"/>
    <property type="project" value="InterPro"/>
</dbReference>